<feature type="domain" description="Deoxyribonuclease NucA/NucB" evidence="2">
    <location>
        <begin position="61"/>
        <end position="129"/>
    </location>
</feature>
<name>A0ABP9JXW8_9ACTN</name>
<dbReference type="InterPro" id="IPR029476">
    <property type="entry name" value="DNase_NucA_NucB"/>
</dbReference>
<evidence type="ECO:0000313" key="3">
    <source>
        <dbReference type="EMBL" id="GAA5045016.1"/>
    </source>
</evidence>
<feature type="compositionally biased region" description="Basic and acidic residues" evidence="1">
    <location>
        <begin position="56"/>
        <end position="70"/>
    </location>
</feature>
<dbReference type="Pfam" id="PF14040">
    <property type="entry name" value="DNase_NucA_NucB"/>
    <property type="match status" value="1"/>
</dbReference>
<keyword evidence="4" id="KW-1185">Reference proteome</keyword>
<dbReference type="Pfam" id="PF07591">
    <property type="entry name" value="PT-HINT"/>
    <property type="match status" value="1"/>
</dbReference>
<dbReference type="Proteomes" id="UP001500124">
    <property type="component" value="Unassembled WGS sequence"/>
</dbReference>
<gene>
    <name evidence="3" type="ORF">GCM10023336_08120</name>
</gene>
<comment type="caution">
    <text evidence="3">The sequence shown here is derived from an EMBL/GenBank/DDBJ whole genome shotgun (WGS) entry which is preliminary data.</text>
</comment>
<organism evidence="3 4">
    <name type="scientific">Streptomyces similanensis</name>
    <dbReference type="NCBI Taxonomy" id="1274988"/>
    <lineage>
        <taxon>Bacteria</taxon>
        <taxon>Bacillati</taxon>
        <taxon>Actinomycetota</taxon>
        <taxon>Actinomycetes</taxon>
        <taxon>Kitasatosporales</taxon>
        <taxon>Streptomycetaceae</taxon>
        <taxon>Streptomyces</taxon>
    </lineage>
</organism>
<dbReference type="Gene3D" id="2.170.16.10">
    <property type="entry name" value="Hedgehog/Intein (Hint) domain"/>
    <property type="match status" value="1"/>
</dbReference>
<protein>
    <recommendedName>
        <fullName evidence="2">Deoxyribonuclease NucA/NucB domain-containing protein</fullName>
    </recommendedName>
</protein>
<proteinExistence type="predicted"/>
<accession>A0ABP9JXW8</accession>
<dbReference type="EMBL" id="BAABKC010000011">
    <property type="protein sequence ID" value="GAA5045016.1"/>
    <property type="molecule type" value="Genomic_DNA"/>
</dbReference>
<feature type="region of interest" description="Disordered" evidence="1">
    <location>
        <begin position="55"/>
        <end position="107"/>
    </location>
</feature>
<sequence>MLNAADLKAGEHLRQLNGTTRTITAVRNYHRTSVTYNLTVDRLHTYYVAGHPSELTIDRGGAKANRRDSMRGNPRVPSKDRDEYPSAIFQEGGTGASVRPVTPGDNRGAGSVIGNHCSGLPDGTKVRIVVCD</sequence>
<evidence type="ECO:0000256" key="1">
    <source>
        <dbReference type="SAM" id="MobiDB-lite"/>
    </source>
</evidence>
<evidence type="ECO:0000313" key="4">
    <source>
        <dbReference type="Proteomes" id="UP001500124"/>
    </source>
</evidence>
<reference evidence="4" key="1">
    <citation type="journal article" date="2019" name="Int. J. Syst. Evol. Microbiol.">
        <title>The Global Catalogue of Microorganisms (GCM) 10K type strain sequencing project: providing services to taxonomists for standard genome sequencing and annotation.</title>
        <authorList>
            <consortium name="The Broad Institute Genomics Platform"/>
            <consortium name="The Broad Institute Genome Sequencing Center for Infectious Disease"/>
            <person name="Wu L."/>
            <person name="Ma J."/>
        </authorList>
    </citation>
    <scope>NUCLEOTIDE SEQUENCE [LARGE SCALE GENOMIC DNA]</scope>
    <source>
        <strain evidence="4">JCM 18410</strain>
    </source>
</reference>
<evidence type="ECO:0000259" key="2">
    <source>
        <dbReference type="Pfam" id="PF14040"/>
    </source>
</evidence>